<feature type="region of interest" description="Disordered" evidence="1">
    <location>
        <begin position="330"/>
        <end position="386"/>
    </location>
</feature>
<reference evidence="2" key="1">
    <citation type="submission" date="2016-11" db="EMBL/GenBank/DDBJ databases">
        <title>The genome sequence of Colletotrichum cuscutae.</title>
        <authorList>
            <person name="Baroncelli R."/>
        </authorList>
    </citation>
    <scope>NUCLEOTIDE SEQUENCE</scope>
    <source>
        <strain evidence="2">IMI 304802</strain>
    </source>
</reference>
<accession>A0AAJ0DPQ3</accession>
<evidence type="ECO:0000313" key="2">
    <source>
        <dbReference type="EMBL" id="KAK1496972.1"/>
    </source>
</evidence>
<comment type="caution">
    <text evidence="2">The sequence shown here is derived from an EMBL/GenBank/DDBJ whole genome shotgun (WGS) entry which is preliminary data.</text>
</comment>
<keyword evidence="3" id="KW-1185">Reference proteome</keyword>
<dbReference type="EMBL" id="MPDP01000011">
    <property type="protein sequence ID" value="KAK1496972.1"/>
    <property type="molecule type" value="Genomic_DNA"/>
</dbReference>
<sequence length="627" mass="70620">MVDGFENRIRTACFKTQNLYSEGNLVKSRFSLTPARPVVKTKNRDVAGCSNASNSTFRSVSPWSTSTLNGSRKGLAFRFAFTIAFAVTPQLLVQQLAQHMRHTILRKRTPEGSPSQALRGRSSDPTRGLAWCFFLSSVCDALRIQSSPSPNRAIRLPSFPMAKRSCEHGAAEPVADGANFVFPGAEWLRHLGFDDAPRTAIPSFLRPTSSRIALGVNSRRATAGWSDTSVRFATATAAAVADATARMRRGRGRGVKAERESIDYLLLGANKKTLFPDDQEETSRKNYRVIFVSREEFGNGGVKRQIFFFRSCGDVRQSLKRMLRFFSKTRRATQRSRADGREQTERRQKRQRERGEWEEEGTKGRENSRQTPNRVPRQVPSLLTGNGGRRMWIFGRGGKGKHDLNSRDRQVPSWNLRLCVSICELRYLTTYLAILSVCFSRFFRLCFAACVRYLRQLEVWDVSLRSKQGKVGTFTKGSAFQVENEPVSLRTYLNLSRTLLAPGQSSSKSMEGWCGSVGGANAGNRRTGIAFFRSGTCIYGNSTRRPNVFVFLSCEILLQDIGYIDDRLAWGIHLVTPRPDYRMRNREGSRQVRNTSKVTTDFPRDTLILSWKGVCASPLSVRPFMPN</sequence>
<proteinExistence type="predicted"/>
<name>A0AAJ0DPQ3_9PEZI</name>
<evidence type="ECO:0000313" key="3">
    <source>
        <dbReference type="Proteomes" id="UP001239213"/>
    </source>
</evidence>
<organism evidence="2 3">
    <name type="scientific">Colletotrichum cuscutae</name>
    <dbReference type="NCBI Taxonomy" id="1209917"/>
    <lineage>
        <taxon>Eukaryota</taxon>
        <taxon>Fungi</taxon>
        <taxon>Dikarya</taxon>
        <taxon>Ascomycota</taxon>
        <taxon>Pezizomycotina</taxon>
        <taxon>Sordariomycetes</taxon>
        <taxon>Hypocreomycetidae</taxon>
        <taxon>Glomerellales</taxon>
        <taxon>Glomerellaceae</taxon>
        <taxon>Colletotrichum</taxon>
        <taxon>Colletotrichum acutatum species complex</taxon>
    </lineage>
</organism>
<evidence type="ECO:0000256" key="1">
    <source>
        <dbReference type="SAM" id="MobiDB-lite"/>
    </source>
</evidence>
<dbReference type="AlphaFoldDB" id="A0AAJ0DPQ3"/>
<feature type="compositionally biased region" description="Basic and acidic residues" evidence="1">
    <location>
        <begin position="336"/>
        <end position="346"/>
    </location>
</feature>
<dbReference type="Proteomes" id="UP001239213">
    <property type="component" value="Unassembled WGS sequence"/>
</dbReference>
<gene>
    <name evidence="2" type="ORF">CCUS01_13253</name>
</gene>
<protein>
    <submittedName>
        <fullName evidence="2">Uncharacterized protein</fullName>
    </submittedName>
</protein>